<feature type="domain" description="ABC transporter" evidence="4">
    <location>
        <begin position="4"/>
        <end position="234"/>
    </location>
</feature>
<evidence type="ECO:0000313" key="5">
    <source>
        <dbReference type="EMBL" id="KAF0133235.1"/>
    </source>
</evidence>
<evidence type="ECO:0000256" key="3">
    <source>
        <dbReference type="ARBA" id="ARBA00022840"/>
    </source>
</evidence>
<evidence type="ECO:0000313" key="6">
    <source>
        <dbReference type="Proteomes" id="UP000488506"/>
    </source>
</evidence>
<proteinExistence type="predicted"/>
<dbReference type="Gene3D" id="3.40.50.300">
    <property type="entry name" value="P-loop containing nucleotide triphosphate hydrolases"/>
    <property type="match status" value="1"/>
</dbReference>
<dbReference type="AlphaFoldDB" id="A0A833NY25"/>
<sequence length="248" mass="27280">MTSLSVKKLTCGYGDKVVLNNISFEVESGTFLGIVGPNGCGKTTLLKAIGGIIKSDGVEISEKNRNLFSLAEIAREIAYVPQLLEPIDGLKVKDLVMLGRSPHQKRLSVESDEDNKIADWAMERLKVKGIKDMQSASISGGEFQRVSIARALAQQTNLLLLDEPTSHLDIRHQIGIIKILAELEITVVAAFHDLNLAARFCQKILLMKKGEIKAIGKPEDILTAENIWDVYKIKAEVNKKSGHIKLLP</sequence>
<dbReference type="GO" id="GO:0016887">
    <property type="term" value="F:ATP hydrolysis activity"/>
    <property type="evidence" value="ECO:0007669"/>
    <property type="project" value="InterPro"/>
</dbReference>
<dbReference type="GO" id="GO:0005524">
    <property type="term" value="F:ATP binding"/>
    <property type="evidence" value="ECO:0007669"/>
    <property type="project" value="UniProtKB-KW"/>
</dbReference>
<gene>
    <name evidence="5" type="ORF">FD145_1380</name>
</gene>
<dbReference type="SUPFAM" id="SSF52540">
    <property type="entry name" value="P-loop containing nucleoside triphosphate hydrolases"/>
    <property type="match status" value="1"/>
</dbReference>
<dbReference type="Proteomes" id="UP000488506">
    <property type="component" value="Unassembled WGS sequence"/>
</dbReference>
<dbReference type="EMBL" id="WPAF01000031">
    <property type="protein sequence ID" value="KAF0133235.1"/>
    <property type="molecule type" value="Genomic_DNA"/>
</dbReference>
<dbReference type="InterPro" id="IPR017871">
    <property type="entry name" value="ABC_transporter-like_CS"/>
</dbReference>
<accession>A0A833NY25</accession>
<dbReference type="InterPro" id="IPR027417">
    <property type="entry name" value="P-loop_NTPase"/>
</dbReference>
<dbReference type="Pfam" id="PF00005">
    <property type="entry name" value="ABC_tran"/>
    <property type="match status" value="1"/>
</dbReference>
<dbReference type="FunFam" id="3.40.50.300:FF:000134">
    <property type="entry name" value="Iron-enterobactin ABC transporter ATP-binding protein"/>
    <property type="match status" value="1"/>
</dbReference>
<comment type="caution">
    <text evidence="5">The sequence shown here is derived from an EMBL/GenBank/DDBJ whole genome shotgun (WGS) entry which is preliminary data.</text>
</comment>
<keyword evidence="2" id="KW-0547">Nucleotide-binding</keyword>
<evidence type="ECO:0000256" key="1">
    <source>
        <dbReference type="ARBA" id="ARBA00022448"/>
    </source>
</evidence>
<keyword evidence="1" id="KW-0813">Transport</keyword>
<dbReference type="CDD" id="cd03214">
    <property type="entry name" value="ABC_Iron-Siderophores_B12_Hemin"/>
    <property type="match status" value="1"/>
</dbReference>
<dbReference type="SMART" id="SM00382">
    <property type="entry name" value="AAA"/>
    <property type="match status" value="1"/>
</dbReference>
<keyword evidence="3" id="KW-0067">ATP-binding</keyword>
<protein>
    <submittedName>
        <fullName evidence="5">ABC transporter ATPase subunit</fullName>
    </submittedName>
</protein>
<organism evidence="5 6">
    <name type="scientific">Candidatus Saganbacteria bacterium</name>
    <dbReference type="NCBI Taxonomy" id="2575572"/>
    <lineage>
        <taxon>Bacteria</taxon>
        <taxon>Bacillati</taxon>
        <taxon>Saganbacteria</taxon>
    </lineage>
</organism>
<name>A0A833NY25_UNCSA</name>
<dbReference type="PANTHER" id="PTHR42794:SF2">
    <property type="entry name" value="ABC TRANSPORTER ATP-BINDING PROTEIN"/>
    <property type="match status" value="1"/>
</dbReference>
<dbReference type="PROSITE" id="PS50893">
    <property type="entry name" value="ABC_TRANSPORTER_2"/>
    <property type="match status" value="1"/>
</dbReference>
<reference evidence="5 6" key="1">
    <citation type="submission" date="2019-12" db="EMBL/GenBank/DDBJ databases">
        <authorList>
            <person name="Wolfe R."/>
            <person name="Danczak R."/>
            <person name="Wilkins M."/>
        </authorList>
    </citation>
    <scope>NUCLEOTIDE SEQUENCE [LARGE SCALE GENOMIC DNA]</scope>
    <source>
        <strain evidence="5">X2_MaxBin.013</strain>
    </source>
</reference>
<dbReference type="PROSITE" id="PS00211">
    <property type="entry name" value="ABC_TRANSPORTER_1"/>
    <property type="match status" value="1"/>
</dbReference>
<evidence type="ECO:0000256" key="2">
    <source>
        <dbReference type="ARBA" id="ARBA00022741"/>
    </source>
</evidence>
<dbReference type="PANTHER" id="PTHR42794">
    <property type="entry name" value="HEMIN IMPORT ATP-BINDING PROTEIN HMUV"/>
    <property type="match status" value="1"/>
</dbReference>
<dbReference type="InterPro" id="IPR003593">
    <property type="entry name" value="AAA+_ATPase"/>
</dbReference>
<dbReference type="InterPro" id="IPR003439">
    <property type="entry name" value="ABC_transporter-like_ATP-bd"/>
</dbReference>
<evidence type="ECO:0000259" key="4">
    <source>
        <dbReference type="PROSITE" id="PS50893"/>
    </source>
</evidence>